<feature type="region of interest" description="Disordered" evidence="1">
    <location>
        <begin position="39"/>
        <end position="63"/>
    </location>
</feature>
<keyword evidence="3" id="KW-1185">Reference proteome</keyword>
<dbReference type="AlphaFoldDB" id="A0A5C5U813"/>
<dbReference type="Pfam" id="PF01650">
    <property type="entry name" value="Peptidase_C13"/>
    <property type="match status" value="1"/>
</dbReference>
<dbReference type="GO" id="GO:0006508">
    <property type="term" value="P:proteolysis"/>
    <property type="evidence" value="ECO:0007669"/>
    <property type="project" value="InterPro"/>
</dbReference>
<dbReference type="Proteomes" id="UP000315949">
    <property type="component" value="Unassembled WGS sequence"/>
</dbReference>
<evidence type="ECO:0000256" key="1">
    <source>
        <dbReference type="SAM" id="MobiDB-lite"/>
    </source>
</evidence>
<name>A0A5C5U813_9GAMM</name>
<evidence type="ECO:0000313" key="3">
    <source>
        <dbReference type="Proteomes" id="UP000315949"/>
    </source>
</evidence>
<dbReference type="Gene3D" id="3.40.50.1460">
    <property type="match status" value="1"/>
</dbReference>
<proteinExistence type="predicted"/>
<dbReference type="EMBL" id="VOHE01000001">
    <property type="protein sequence ID" value="TWT21595.1"/>
    <property type="molecule type" value="Genomic_DNA"/>
</dbReference>
<reference evidence="2 3" key="1">
    <citation type="submission" date="2019-07" db="EMBL/GenBank/DDBJ databases">
        <title>Luteimonas sp. YD-1 nov., isolated from acidic soil.</title>
        <authorList>
            <person name="Zhou J."/>
        </authorList>
    </citation>
    <scope>NUCLEOTIDE SEQUENCE [LARGE SCALE GENOMIC DNA]</scope>
    <source>
        <strain evidence="2 3">YD-1</strain>
    </source>
</reference>
<dbReference type="OrthoDB" id="345222at2"/>
<accession>A0A5C5U813</accession>
<organism evidence="2 3">
    <name type="scientific">Luteimonas wenzhouensis</name>
    <dbReference type="NCBI Taxonomy" id="2599615"/>
    <lineage>
        <taxon>Bacteria</taxon>
        <taxon>Pseudomonadati</taxon>
        <taxon>Pseudomonadota</taxon>
        <taxon>Gammaproteobacteria</taxon>
        <taxon>Lysobacterales</taxon>
        <taxon>Lysobacteraceae</taxon>
        <taxon>Luteimonas</taxon>
    </lineage>
</organism>
<feature type="compositionally biased region" description="Low complexity" evidence="1">
    <location>
        <begin position="51"/>
        <end position="61"/>
    </location>
</feature>
<dbReference type="GO" id="GO:0008233">
    <property type="term" value="F:peptidase activity"/>
    <property type="evidence" value="ECO:0007669"/>
    <property type="project" value="InterPro"/>
</dbReference>
<gene>
    <name evidence="2" type="ORF">FQY79_00170</name>
</gene>
<comment type="caution">
    <text evidence="2">The sequence shown here is derived from an EMBL/GenBank/DDBJ whole genome shotgun (WGS) entry which is preliminary data.</text>
</comment>
<dbReference type="InterPro" id="IPR001096">
    <property type="entry name" value="Peptidase_C13"/>
</dbReference>
<sequence>MRRPGAAGGPGDARRARASRSAWLWLALLVAAFAGNTPAAAQGPEGPDPAGPAGDQATAPDEATARDRALIDDRLSRMPPQRPGQVDLFALAVAGDGRENVFRNEAAYFEDLATARYGAQGRTLALVNHPDSVGPTPRPLATPDSLRHALTGIAARMDPDEDILLLFATSHGKRPHALVLHQPGAFDLSLTPTDLRAALDDAGIRHRVLVVSACFSGGFIPALAGPDSIVITAARRDRSSFGCGDATSATWFGRALLVEGLNRDGGLLDAFAYAQRQVERREKMEGHAPSHPQIHVGEALRARLLAWEAQLERGPPLPYPHPL</sequence>
<protein>
    <submittedName>
        <fullName evidence="2">Peptidase C13</fullName>
    </submittedName>
</protein>
<evidence type="ECO:0000313" key="2">
    <source>
        <dbReference type="EMBL" id="TWT21595.1"/>
    </source>
</evidence>